<evidence type="ECO:0000313" key="2">
    <source>
        <dbReference type="EMBL" id="SCP99618.1"/>
    </source>
</evidence>
<dbReference type="InterPro" id="IPR015867">
    <property type="entry name" value="N-reg_PII/ATP_PRibTrfase_C"/>
</dbReference>
<dbReference type="AlphaFoldDB" id="A0A1D3TYR2"/>
<dbReference type="PROSITE" id="PS51343">
    <property type="entry name" value="PII_GLNB_DOM"/>
    <property type="match status" value="1"/>
</dbReference>
<dbReference type="OrthoDB" id="9802729at2"/>
<dbReference type="PROSITE" id="PS00638">
    <property type="entry name" value="PII_GLNB_CTER"/>
    <property type="match status" value="1"/>
</dbReference>
<dbReference type="EMBL" id="FMKA01000049">
    <property type="protein sequence ID" value="SCP99618.1"/>
    <property type="molecule type" value="Genomic_DNA"/>
</dbReference>
<dbReference type="InterPro" id="IPR017918">
    <property type="entry name" value="N-reg_PII_CS"/>
</dbReference>
<name>A0A1D3TYR2_9FIRM</name>
<dbReference type="SUPFAM" id="SSF54913">
    <property type="entry name" value="GlnB-like"/>
    <property type="match status" value="1"/>
</dbReference>
<gene>
    <name evidence="2" type="ORF">SAMN05421730_10497</name>
</gene>
<dbReference type="InterPro" id="IPR002187">
    <property type="entry name" value="N-reg_PII"/>
</dbReference>
<dbReference type="RefSeq" id="WP_091236919.1">
    <property type="nucleotide sequence ID" value="NZ_FMKA01000049.1"/>
</dbReference>
<dbReference type="GO" id="GO:0005524">
    <property type="term" value="F:ATP binding"/>
    <property type="evidence" value="ECO:0007669"/>
    <property type="project" value="TreeGrafter"/>
</dbReference>
<evidence type="ECO:0000256" key="1">
    <source>
        <dbReference type="RuleBase" id="RU003936"/>
    </source>
</evidence>
<evidence type="ECO:0000313" key="3">
    <source>
        <dbReference type="Proteomes" id="UP000199315"/>
    </source>
</evidence>
<reference evidence="2 3" key="1">
    <citation type="submission" date="2016-09" db="EMBL/GenBank/DDBJ databases">
        <authorList>
            <person name="Capua I."/>
            <person name="De Benedictis P."/>
            <person name="Joannis T."/>
            <person name="Lombin L.H."/>
            <person name="Cattoli G."/>
        </authorList>
    </citation>
    <scope>NUCLEOTIDE SEQUENCE [LARGE SCALE GENOMIC DNA]</scope>
    <source>
        <strain evidence="2 3">GluBS11</strain>
    </source>
</reference>
<dbReference type="Proteomes" id="UP000199315">
    <property type="component" value="Unassembled WGS sequence"/>
</dbReference>
<protein>
    <submittedName>
        <fullName evidence="2">Nitrogen regulatory protein P-II 1</fullName>
    </submittedName>
</protein>
<organism evidence="2 3">
    <name type="scientific">Anaerobium acetethylicum</name>
    <dbReference type="NCBI Taxonomy" id="1619234"/>
    <lineage>
        <taxon>Bacteria</taxon>
        <taxon>Bacillati</taxon>
        <taxon>Bacillota</taxon>
        <taxon>Clostridia</taxon>
        <taxon>Lachnospirales</taxon>
        <taxon>Lachnospiraceae</taxon>
        <taxon>Anaerobium</taxon>
    </lineage>
</organism>
<dbReference type="STRING" id="1619234.SAMN05421730_10497"/>
<dbReference type="PANTHER" id="PTHR30115:SF11">
    <property type="entry name" value="NITROGEN REGULATORY PROTEIN P-II HOMOLOG"/>
    <property type="match status" value="1"/>
</dbReference>
<dbReference type="GO" id="GO:0030234">
    <property type="term" value="F:enzyme regulator activity"/>
    <property type="evidence" value="ECO:0007669"/>
    <property type="project" value="InterPro"/>
</dbReference>
<dbReference type="SMART" id="SM00938">
    <property type="entry name" value="P-II"/>
    <property type="match status" value="1"/>
</dbReference>
<dbReference type="Pfam" id="PF00543">
    <property type="entry name" value="P-II"/>
    <property type="match status" value="1"/>
</dbReference>
<sequence length="114" mass="12789">MFKVEAIVREDKYEEVKAALNEINVYGITVSQVMGCGIQKGYESHVRGTEVDINMLPKIKFEIVVSTKDWAEKTMDVISKTANTGNHGDGKIFVTELYEAVRIRTGQRGLEAIH</sequence>
<dbReference type="GO" id="GO:0005829">
    <property type="term" value="C:cytosol"/>
    <property type="evidence" value="ECO:0007669"/>
    <property type="project" value="TreeGrafter"/>
</dbReference>
<accession>A0A1D3TYR2</accession>
<keyword evidence="3" id="KW-1185">Reference proteome</keyword>
<dbReference type="PANTHER" id="PTHR30115">
    <property type="entry name" value="NITROGEN REGULATORY PROTEIN P-II"/>
    <property type="match status" value="1"/>
</dbReference>
<proteinExistence type="inferred from homology"/>
<dbReference type="GO" id="GO:0006808">
    <property type="term" value="P:regulation of nitrogen utilization"/>
    <property type="evidence" value="ECO:0007669"/>
    <property type="project" value="InterPro"/>
</dbReference>
<dbReference type="Gene3D" id="3.30.70.120">
    <property type="match status" value="1"/>
</dbReference>
<dbReference type="InterPro" id="IPR011322">
    <property type="entry name" value="N-reg_PII-like_a/b"/>
</dbReference>
<dbReference type="PRINTS" id="PR00340">
    <property type="entry name" value="PIIGLNB"/>
</dbReference>
<comment type="similarity">
    <text evidence="1">Belongs to the P(II) protein family.</text>
</comment>